<dbReference type="InterPro" id="IPR000690">
    <property type="entry name" value="Matrin/U1-C_Znf_C2H2"/>
</dbReference>
<feature type="region of interest" description="Disordered" evidence="8">
    <location>
        <begin position="353"/>
        <end position="373"/>
    </location>
</feature>
<dbReference type="GO" id="GO:0005681">
    <property type="term" value="C:spliceosomal complex"/>
    <property type="evidence" value="ECO:0007669"/>
    <property type="project" value="InterPro"/>
</dbReference>
<dbReference type="InterPro" id="IPR013087">
    <property type="entry name" value="Znf_C2H2_type"/>
</dbReference>
<evidence type="ECO:0000256" key="6">
    <source>
        <dbReference type="ARBA" id="ARBA00022833"/>
    </source>
</evidence>
<evidence type="ECO:0000256" key="3">
    <source>
        <dbReference type="ARBA" id="ARBA00022553"/>
    </source>
</evidence>
<dbReference type="GO" id="GO:0003723">
    <property type="term" value="F:RNA binding"/>
    <property type="evidence" value="ECO:0007669"/>
    <property type="project" value="InterPro"/>
</dbReference>
<dbReference type="Pfam" id="PF11931">
    <property type="entry name" value="SF3a60_Prp9_C"/>
    <property type="match status" value="1"/>
</dbReference>
<evidence type="ECO:0000313" key="10">
    <source>
        <dbReference type="EMBL" id="KAK4189149.1"/>
    </source>
</evidence>
<evidence type="ECO:0000259" key="9">
    <source>
        <dbReference type="PROSITE" id="PS50171"/>
    </source>
</evidence>
<protein>
    <recommendedName>
        <fullName evidence="9">Matrin-type domain-containing protein</fullName>
    </recommendedName>
</protein>
<feature type="domain" description="Matrin-type" evidence="9">
    <location>
        <begin position="404"/>
        <end position="435"/>
    </location>
</feature>
<dbReference type="GO" id="GO:0000398">
    <property type="term" value="P:mRNA splicing, via spliceosome"/>
    <property type="evidence" value="ECO:0007669"/>
    <property type="project" value="InterPro"/>
</dbReference>
<dbReference type="Pfam" id="PF16837">
    <property type="entry name" value="SF3A3"/>
    <property type="match status" value="1"/>
</dbReference>
<keyword evidence="6" id="KW-0862">Zinc</keyword>
<dbReference type="PANTHER" id="PTHR12786">
    <property type="entry name" value="SPLICING FACTOR SF3A-RELATED"/>
    <property type="match status" value="1"/>
</dbReference>
<evidence type="ECO:0000256" key="1">
    <source>
        <dbReference type="ARBA" id="ARBA00004123"/>
    </source>
</evidence>
<reference evidence="10" key="2">
    <citation type="submission" date="2023-05" db="EMBL/GenBank/DDBJ databases">
        <authorList>
            <consortium name="Lawrence Berkeley National Laboratory"/>
            <person name="Steindorff A."/>
            <person name="Hensen N."/>
            <person name="Bonometti L."/>
            <person name="Westerberg I."/>
            <person name="Brannstrom I.O."/>
            <person name="Guillou S."/>
            <person name="Cros-Aarteil S."/>
            <person name="Calhoun S."/>
            <person name="Haridas S."/>
            <person name="Kuo A."/>
            <person name="Mondo S."/>
            <person name="Pangilinan J."/>
            <person name="Riley R."/>
            <person name="Labutti K."/>
            <person name="Andreopoulos B."/>
            <person name="Lipzen A."/>
            <person name="Chen C."/>
            <person name="Yanf M."/>
            <person name="Daum C."/>
            <person name="Ng V."/>
            <person name="Clum A."/>
            <person name="Ohm R."/>
            <person name="Martin F."/>
            <person name="Silar P."/>
            <person name="Natvig D."/>
            <person name="Lalanne C."/>
            <person name="Gautier V."/>
            <person name="Ament-Velasquez S.L."/>
            <person name="Kruys A."/>
            <person name="Hutchinson M.I."/>
            <person name="Powell A.J."/>
            <person name="Barry K."/>
            <person name="Miller A.N."/>
            <person name="Grigoriev I.V."/>
            <person name="Debuchy R."/>
            <person name="Gladieux P."/>
            <person name="Thoren M.H."/>
            <person name="Johannesson H."/>
        </authorList>
    </citation>
    <scope>NUCLEOTIDE SEQUENCE</scope>
    <source>
        <strain evidence="10">PSN309</strain>
    </source>
</reference>
<keyword evidence="3" id="KW-0597">Phosphoprotein</keyword>
<accession>A0AAN6WVY4</accession>
<evidence type="ECO:0000256" key="5">
    <source>
        <dbReference type="ARBA" id="ARBA00022771"/>
    </source>
</evidence>
<feature type="compositionally biased region" description="Acidic residues" evidence="8">
    <location>
        <begin position="364"/>
        <end position="373"/>
    </location>
</feature>
<dbReference type="InterPro" id="IPR051421">
    <property type="entry name" value="RNA_Proc_DNA_Dmg_Regulator"/>
</dbReference>
<dbReference type="AlphaFoldDB" id="A0AAN6WVY4"/>
<dbReference type="GO" id="GO:0008270">
    <property type="term" value="F:zinc ion binding"/>
    <property type="evidence" value="ECO:0007669"/>
    <property type="project" value="UniProtKB-KW"/>
</dbReference>
<dbReference type="SUPFAM" id="SSF57667">
    <property type="entry name" value="beta-beta-alpha zinc fingers"/>
    <property type="match status" value="1"/>
</dbReference>
<keyword evidence="5" id="KW-0863">Zinc-finger</keyword>
<evidence type="ECO:0000256" key="2">
    <source>
        <dbReference type="ARBA" id="ARBA00008776"/>
    </source>
</evidence>
<evidence type="ECO:0000256" key="7">
    <source>
        <dbReference type="ARBA" id="ARBA00023242"/>
    </source>
</evidence>
<comment type="similarity">
    <text evidence="2">Belongs to the SF3A3 family.</text>
</comment>
<comment type="caution">
    <text evidence="10">The sequence shown here is derived from an EMBL/GenBank/DDBJ whole genome shotgun (WGS) entry which is preliminary data.</text>
</comment>
<sequence length="499" mass="58647">MLLEEQRFIHEDLERLEQGIAERMREEPKHIRDRLNRDHEVAQLLDQIQKQASELLPLYEDKAGLRSKEILKISAGDPFDEFYREVNRIKEHHARYPNEQAENSEQWYKPRKGDDHPYIVENMFSGEEAYGRYFDLHSCHESYLNLPNAKRLAYLQYLEVFDNFQPGYGGVKRADKLTDQYFKYLGELMTYLESFMRRTRPLENLDKVFSSWDQDFESAWEKDEVQGWQKEKAAAKTNATTRTLSTASAVWCEACEKEFKNENVYKGHLSGRKHIKAAEILAKWEDGPAGDAGDTHFSLAHRLKERAVAEREFRVKKLCAAMSTEREDTRVNVERRQGMTERERQQELENFFSLSNNTQNQGGEQEDDDDDDDKIYNPLKLPLAWDGKPIPFWLYRLHGLGQEFPCEICGNFVYRGRRAFDKHFNETNHITNLKRLGITNTYLFRDITSIAEAVKLWDKIQREEKKHHVDDGSVVQMEDAEGNVMPEKVYLDLQKQGLL</sequence>
<comment type="subcellular location">
    <subcellularLocation>
        <location evidence="1">Nucleus</location>
    </subcellularLocation>
</comment>
<evidence type="ECO:0000256" key="8">
    <source>
        <dbReference type="SAM" id="MobiDB-lite"/>
    </source>
</evidence>
<dbReference type="Proteomes" id="UP001302126">
    <property type="component" value="Unassembled WGS sequence"/>
</dbReference>
<organism evidence="10 11">
    <name type="scientific">Podospora australis</name>
    <dbReference type="NCBI Taxonomy" id="1536484"/>
    <lineage>
        <taxon>Eukaryota</taxon>
        <taxon>Fungi</taxon>
        <taxon>Dikarya</taxon>
        <taxon>Ascomycota</taxon>
        <taxon>Pezizomycotina</taxon>
        <taxon>Sordariomycetes</taxon>
        <taxon>Sordariomycetidae</taxon>
        <taxon>Sordariales</taxon>
        <taxon>Podosporaceae</taxon>
        <taxon>Podospora</taxon>
    </lineage>
</organism>
<reference evidence="10" key="1">
    <citation type="journal article" date="2023" name="Mol. Phylogenet. Evol.">
        <title>Genome-scale phylogeny and comparative genomics of the fungal order Sordariales.</title>
        <authorList>
            <person name="Hensen N."/>
            <person name="Bonometti L."/>
            <person name="Westerberg I."/>
            <person name="Brannstrom I.O."/>
            <person name="Guillou S."/>
            <person name="Cros-Aarteil S."/>
            <person name="Calhoun S."/>
            <person name="Haridas S."/>
            <person name="Kuo A."/>
            <person name="Mondo S."/>
            <person name="Pangilinan J."/>
            <person name="Riley R."/>
            <person name="LaButti K."/>
            <person name="Andreopoulos B."/>
            <person name="Lipzen A."/>
            <person name="Chen C."/>
            <person name="Yan M."/>
            <person name="Daum C."/>
            <person name="Ng V."/>
            <person name="Clum A."/>
            <person name="Steindorff A."/>
            <person name="Ohm R.A."/>
            <person name="Martin F."/>
            <person name="Silar P."/>
            <person name="Natvig D.O."/>
            <person name="Lalanne C."/>
            <person name="Gautier V."/>
            <person name="Ament-Velasquez S.L."/>
            <person name="Kruys A."/>
            <person name="Hutchinson M.I."/>
            <person name="Powell A.J."/>
            <person name="Barry K."/>
            <person name="Miller A.N."/>
            <person name="Grigoriev I.V."/>
            <person name="Debuchy R."/>
            <person name="Gladieux P."/>
            <person name="Hiltunen Thoren M."/>
            <person name="Johannesson H."/>
        </authorList>
    </citation>
    <scope>NUCLEOTIDE SEQUENCE</scope>
    <source>
        <strain evidence="10">PSN309</strain>
    </source>
</reference>
<dbReference type="EMBL" id="MU864379">
    <property type="protein sequence ID" value="KAK4189149.1"/>
    <property type="molecule type" value="Genomic_DNA"/>
</dbReference>
<dbReference type="InterPro" id="IPR024598">
    <property type="entry name" value="SF3a60/Prp9_C"/>
</dbReference>
<name>A0AAN6WVY4_9PEZI</name>
<dbReference type="PROSITE" id="PS50171">
    <property type="entry name" value="ZF_MATRIN"/>
    <property type="match status" value="1"/>
</dbReference>
<proteinExistence type="inferred from homology"/>
<dbReference type="InterPro" id="IPR021966">
    <property type="entry name" value="SF3a60_bindingd"/>
</dbReference>
<keyword evidence="4" id="KW-0479">Metal-binding</keyword>
<evidence type="ECO:0000256" key="4">
    <source>
        <dbReference type="ARBA" id="ARBA00022723"/>
    </source>
</evidence>
<evidence type="ECO:0000313" key="11">
    <source>
        <dbReference type="Proteomes" id="UP001302126"/>
    </source>
</evidence>
<gene>
    <name evidence="10" type="ORF">QBC35DRAFT_406910</name>
</gene>
<feature type="compositionally biased region" description="Polar residues" evidence="8">
    <location>
        <begin position="353"/>
        <end position="363"/>
    </location>
</feature>
<dbReference type="PANTHER" id="PTHR12786:SF2">
    <property type="entry name" value="SPLICING FACTOR 3A SUBUNIT 3"/>
    <property type="match status" value="1"/>
</dbReference>
<dbReference type="InterPro" id="IPR022755">
    <property type="entry name" value="Znf_C2H2_jaz"/>
</dbReference>
<dbReference type="Gene3D" id="3.30.160.60">
    <property type="entry name" value="Classic Zinc Finger"/>
    <property type="match status" value="1"/>
</dbReference>
<dbReference type="InterPro" id="IPR031774">
    <property type="entry name" value="SF3A3_dom"/>
</dbReference>
<dbReference type="Pfam" id="PF12108">
    <property type="entry name" value="SF3a60_bindingd"/>
    <property type="match status" value="1"/>
</dbReference>
<dbReference type="PROSITE" id="PS00028">
    <property type="entry name" value="ZINC_FINGER_C2H2_1"/>
    <property type="match status" value="1"/>
</dbReference>
<dbReference type="InterPro" id="IPR036236">
    <property type="entry name" value="Znf_C2H2_sf"/>
</dbReference>
<dbReference type="Pfam" id="PF12171">
    <property type="entry name" value="zf-C2H2_jaz"/>
    <property type="match status" value="1"/>
</dbReference>
<keyword evidence="7" id="KW-0539">Nucleus</keyword>
<keyword evidence="11" id="KW-1185">Reference proteome</keyword>